<comment type="caution">
    <text evidence="3">The sequence shown here is derived from an EMBL/GenBank/DDBJ whole genome shotgun (WGS) entry which is preliminary data.</text>
</comment>
<evidence type="ECO:0000313" key="4">
    <source>
        <dbReference type="Proteomes" id="UP000248544"/>
    </source>
</evidence>
<reference evidence="3 4" key="1">
    <citation type="submission" date="2018-01" db="EMBL/GenBank/DDBJ databases">
        <title>Draft genome sequence of Sphaerisporangium sp. 7K107.</title>
        <authorList>
            <person name="Sahin N."/>
            <person name="Saygin H."/>
            <person name="Ay H."/>
        </authorList>
    </citation>
    <scope>NUCLEOTIDE SEQUENCE [LARGE SCALE GENOMIC DNA]</scope>
    <source>
        <strain evidence="3 4">7K107</strain>
    </source>
</reference>
<organism evidence="3 4">
    <name type="scientific">Spongiactinospora gelatinilytica</name>
    <dbReference type="NCBI Taxonomy" id="2666298"/>
    <lineage>
        <taxon>Bacteria</taxon>
        <taxon>Bacillati</taxon>
        <taxon>Actinomycetota</taxon>
        <taxon>Actinomycetes</taxon>
        <taxon>Streptosporangiales</taxon>
        <taxon>Streptosporangiaceae</taxon>
        <taxon>Spongiactinospora</taxon>
    </lineage>
</organism>
<dbReference type="SMART" id="SM00530">
    <property type="entry name" value="HTH_XRE"/>
    <property type="match status" value="1"/>
</dbReference>
<evidence type="ECO:0000256" key="1">
    <source>
        <dbReference type="SAM" id="MobiDB-lite"/>
    </source>
</evidence>
<gene>
    <name evidence="3" type="ORF">C1I98_03285</name>
</gene>
<evidence type="ECO:0000313" key="3">
    <source>
        <dbReference type="EMBL" id="PZG55535.1"/>
    </source>
</evidence>
<dbReference type="InterPro" id="IPR010982">
    <property type="entry name" value="Lambda_DNA-bd_dom_sf"/>
</dbReference>
<proteinExistence type="predicted"/>
<dbReference type="EMBL" id="POUA01000013">
    <property type="protein sequence ID" value="PZG55535.1"/>
    <property type="molecule type" value="Genomic_DNA"/>
</dbReference>
<dbReference type="GO" id="GO:0003677">
    <property type="term" value="F:DNA binding"/>
    <property type="evidence" value="ECO:0007669"/>
    <property type="project" value="InterPro"/>
</dbReference>
<accession>A0A2W2HVI1</accession>
<evidence type="ECO:0000259" key="2">
    <source>
        <dbReference type="PROSITE" id="PS50943"/>
    </source>
</evidence>
<dbReference type="InterPro" id="IPR043917">
    <property type="entry name" value="DUF5753"/>
</dbReference>
<sequence>MFNCVTATGGAVRDGSSGDGGVHLTKRQRLATELRRLRDLAGISGRDLAHRIGMSQSKISRIESGTVIPTMPEVTAWADAVESSTQTREWLVDLTESAFTEIHTWRTALQRQPHLQDDIREQEDQAKLVRVFQPTLVPGLLQTAEYARRVFLLFDPPYSEGDLAMAVAARLQRQLALYQENRRFEFLVTEAALRCRPGPAKLLLAQLDRVSSLSTLENVSIGLIPHNREAVVCPAHGFTVYIGDESAEDTFVQVETTHVRLNANAAEDVAIYERQWNLLSGTAIYQDEAREFLAALRAEIGGSAR</sequence>
<dbReference type="Gene3D" id="1.10.260.40">
    <property type="entry name" value="lambda repressor-like DNA-binding domains"/>
    <property type="match status" value="1"/>
</dbReference>
<dbReference type="PROSITE" id="PS50943">
    <property type="entry name" value="HTH_CROC1"/>
    <property type="match status" value="1"/>
</dbReference>
<feature type="domain" description="HTH cro/C1-type" evidence="2">
    <location>
        <begin position="34"/>
        <end position="71"/>
    </location>
</feature>
<dbReference type="InterPro" id="IPR001387">
    <property type="entry name" value="Cro/C1-type_HTH"/>
</dbReference>
<dbReference type="AlphaFoldDB" id="A0A2W2HVI1"/>
<protein>
    <submittedName>
        <fullName evidence="3">XRE family transcriptional regulator</fullName>
    </submittedName>
</protein>
<dbReference type="SUPFAM" id="SSF47413">
    <property type="entry name" value="lambda repressor-like DNA-binding domains"/>
    <property type="match status" value="1"/>
</dbReference>
<dbReference type="Proteomes" id="UP000248544">
    <property type="component" value="Unassembled WGS sequence"/>
</dbReference>
<keyword evidence="4" id="KW-1185">Reference proteome</keyword>
<dbReference type="CDD" id="cd00093">
    <property type="entry name" value="HTH_XRE"/>
    <property type="match status" value="1"/>
</dbReference>
<name>A0A2W2HVI1_9ACTN</name>
<dbReference type="Pfam" id="PF13560">
    <property type="entry name" value="HTH_31"/>
    <property type="match status" value="1"/>
</dbReference>
<feature type="region of interest" description="Disordered" evidence="1">
    <location>
        <begin position="1"/>
        <end position="20"/>
    </location>
</feature>
<dbReference type="Pfam" id="PF19054">
    <property type="entry name" value="DUF5753"/>
    <property type="match status" value="1"/>
</dbReference>